<dbReference type="PROSITE" id="PS50850">
    <property type="entry name" value="MFS"/>
    <property type="match status" value="1"/>
</dbReference>
<accession>A0A0L1J1P0</accession>
<keyword evidence="4 5" id="KW-0472">Membrane</keyword>
<keyword evidence="3 5" id="KW-1133">Transmembrane helix</keyword>
<feature type="transmembrane region" description="Helical" evidence="5">
    <location>
        <begin position="493"/>
        <end position="511"/>
    </location>
</feature>
<dbReference type="Proteomes" id="UP000037505">
    <property type="component" value="Unassembled WGS sequence"/>
</dbReference>
<dbReference type="FunFam" id="1.20.1250.20:FF:000011">
    <property type="entry name" value="MFS multidrug transporter, putative"/>
    <property type="match status" value="1"/>
</dbReference>
<feature type="transmembrane region" description="Helical" evidence="5">
    <location>
        <begin position="740"/>
        <end position="759"/>
    </location>
</feature>
<feature type="domain" description="Major facilitator superfamily (MFS) profile" evidence="6">
    <location>
        <begin position="425"/>
        <end position="857"/>
    </location>
</feature>
<evidence type="ECO:0000313" key="7">
    <source>
        <dbReference type="EMBL" id="KNG85662.1"/>
    </source>
</evidence>
<dbReference type="Gene3D" id="1.20.1250.20">
    <property type="entry name" value="MFS general substrate transporter like domains"/>
    <property type="match status" value="1"/>
</dbReference>
<feature type="transmembrane region" description="Helical" evidence="5">
    <location>
        <begin position="699"/>
        <end position="720"/>
    </location>
</feature>
<feature type="transmembrane region" description="Helical" evidence="5">
    <location>
        <begin position="797"/>
        <end position="818"/>
    </location>
</feature>
<evidence type="ECO:0000313" key="8">
    <source>
        <dbReference type="Proteomes" id="UP000037505"/>
    </source>
</evidence>
<evidence type="ECO:0000256" key="2">
    <source>
        <dbReference type="ARBA" id="ARBA00022692"/>
    </source>
</evidence>
<evidence type="ECO:0000256" key="1">
    <source>
        <dbReference type="ARBA" id="ARBA00004141"/>
    </source>
</evidence>
<feature type="transmembrane region" description="Helical" evidence="5">
    <location>
        <begin position="463"/>
        <end position="481"/>
    </location>
</feature>
<dbReference type="Pfam" id="PF12505">
    <property type="entry name" value="DUF3712"/>
    <property type="match status" value="1"/>
</dbReference>
<dbReference type="AlphaFoldDB" id="A0A0L1J1P0"/>
<comment type="caution">
    <text evidence="7">The sequence shown here is derived from an EMBL/GenBank/DDBJ whole genome shotgun (WGS) entry which is preliminary data.</text>
</comment>
<dbReference type="GO" id="GO:0015244">
    <property type="term" value="F:fluconazole transmembrane transporter activity"/>
    <property type="evidence" value="ECO:0007669"/>
    <property type="project" value="TreeGrafter"/>
</dbReference>
<gene>
    <name evidence="7" type="ORF">ANOM_005566</name>
</gene>
<dbReference type="GO" id="GO:1990961">
    <property type="term" value="P:xenobiotic detoxification by transmembrane export across the plasma membrane"/>
    <property type="evidence" value="ECO:0007669"/>
    <property type="project" value="TreeGrafter"/>
</dbReference>
<dbReference type="PANTHER" id="PTHR23502">
    <property type="entry name" value="MAJOR FACILITATOR SUPERFAMILY"/>
    <property type="match status" value="1"/>
</dbReference>
<dbReference type="OrthoDB" id="3357846at2759"/>
<organism evidence="7 8">
    <name type="scientific">Aspergillus nomiae NRRL (strain ATCC 15546 / NRRL 13137 / CBS 260.88 / M93)</name>
    <dbReference type="NCBI Taxonomy" id="1509407"/>
    <lineage>
        <taxon>Eukaryota</taxon>
        <taxon>Fungi</taxon>
        <taxon>Dikarya</taxon>
        <taxon>Ascomycota</taxon>
        <taxon>Pezizomycotina</taxon>
        <taxon>Eurotiomycetes</taxon>
        <taxon>Eurotiomycetidae</taxon>
        <taxon>Eurotiales</taxon>
        <taxon>Aspergillaceae</taxon>
        <taxon>Aspergillus</taxon>
        <taxon>Aspergillus subgen. Circumdati</taxon>
    </lineage>
</organism>
<keyword evidence="8" id="KW-1185">Reference proteome</keyword>
<feature type="transmembrane region" description="Helical" evidence="5">
    <location>
        <begin position="423"/>
        <end position="443"/>
    </location>
</feature>
<reference evidence="7 8" key="1">
    <citation type="submission" date="2014-06" db="EMBL/GenBank/DDBJ databases">
        <title>The Genome of the Aflatoxigenic Filamentous Fungus Aspergillus nomius.</title>
        <authorList>
            <person name="Moore M.G."/>
            <person name="Shannon B.M."/>
            <person name="Brian M.M."/>
        </authorList>
    </citation>
    <scope>NUCLEOTIDE SEQUENCE [LARGE SCALE GENOMIC DNA]</scope>
    <source>
        <strain evidence="7 8">NRRL 13137</strain>
    </source>
</reference>
<keyword evidence="2 5" id="KW-0812">Transmembrane</keyword>
<dbReference type="EMBL" id="JNOM01000147">
    <property type="protein sequence ID" value="KNG85662.1"/>
    <property type="molecule type" value="Genomic_DNA"/>
</dbReference>
<dbReference type="SUPFAM" id="SSF103473">
    <property type="entry name" value="MFS general substrate transporter"/>
    <property type="match status" value="1"/>
</dbReference>
<feature type="transmembrane region" description="Helical" evidence="5">
    <location>
        <begin position="765"/>
        <end position="785"/>
    </location>
</feature>
<evidence type="ECO:0000256" key="3">
    <source>
        <dbReference type="ARBA" id="ARBA00022989"/>
    </source>
</evidence>
<protein>
    <recommendedName>
        <fullName evidence="6">Major facilitator superfamily (MFS) profile domain-containing protein</fullName>
    </recommendedName>
</protein>
<dbReference type="GO" id="GO:0005886">
    <property type="term" value="C:plasma membrane"/>
    <property type="evidence" value="ECO:0007669"/>
    <property type="project" value="TreeGrafter"/>
</dbReference>
<feature type="transmembrane region" description="Helical" evidence="5">
    <location>
        <begin position="38"/>
        <end position="61"/>
    </location>
</feature>
<evidence type="ECO:0000259" key="6">
    <source>
        <dbReference type="PROSITE" id="PS50850"/>
    </source>
</evidence>
<dbReference type="InterPro" id="IPR020846">
    <property type="entry name" value="MFS_dom"/>
</dbReference>
<dbReference type="InterPro" id="IPR036259">
    <property type="entry name" value="MFS_trans_sf"/>
</dbReference>
<sequence length="867" mass="95494">MSKGNSEHSSFKLEENESAAVPKPPLLQRWKAHMKKWWWLYLIGLGCVVLVTVLPIAYVGVPRFANDRINKYDFDFDGLSITNPTPNSFHIRQSQQFHVGMGSGHLSEFDASMHYAGSDTPFAVLPFPRIDFGNDAHLEIDQDLELSCVSCFSKLAEDAVRSDEISVQITGKPTLKVQALPTAHLDIHKTVALPGLNVDEFMKRDDAFNVTKLDLIDPPKGGYNVNATLVLNTPTTISVEMGAVSFNLTIDDSELGYIDIPDMTLRNGTSTLVALGNLDIKLLIRKGLWESSNSNYGKVTIGIHGNRSVYNGEEIPYFTAAVKAISASTTIDLFDYVSDFLGGLPEAISTMDILLRESSFGRLLNFITNGRTFPHRDLDIPKEEETTSSSSSTCHGAARYKLVGFNGPEDADMPRNWPTLTKTIVMVDVMLLNFSFYAASAIFTPSIPGIEEVFGATTAEGTLGLSLFVIAYGIGPLILSPVSNLPSIGRTPVYVLGSLAFCLFNIGTALAKNVHTILILRFFGGFIGSAPISVGGATLMEVYGPAEIPYAIALYAVSGVCGPILGPILGTLVIERWETWTATLWLLSGVTAFTTVFIFFLLPETLYSNILLRRAQRLRDQTGNPIYQSQADIDTPESNLATRIVKQTMDDFKLACMDPVILFVNMHTMLIYGILYLWFEFFPFVFDGIYHFTALQQGLAFFGILAGAVVSVIVYLLWLYFSYQPRVAKPEAIVEPEARLVPGQVGAICIPVCLFIFAWTSRESVHWIVPIIGTAFFAPGFYLTFQSILNYLAESYPRYVASVFAGNTFFRSSFGGALPLAAPRMLQSLGIGWASSTLGFISIAMVPLPFILERYGKRLRSWSKYAN</sequence>
<proteinExistence type="predicted"/>
<feature type="transmembrane region" description="Helical" evidence="5">
    <location>
        <begin position="660"/>
        <end position="679"/>
    </location>
</feature>
<dbReference type="STRING" id="1509407.A0A0L1J1P0"/>
<feature type="transmembrane region" description="Helical" evidence="5">
    <location>
        <begin position="517"/>
        <end position="540"/>
    </location>
</feature>
<name>A0A0L1J1P0_ASPN3</name>
<dbReference type="GeneID" id="26807370"/>
<dbReference type="PANTHER" id="PTHR23502:SF23">
    <property type="entry name" value="FLUCONAZOLE RESISTANCE PROTEIN 1"/>
    <property type="match status" value="1"/>
</dbReference>
<feature type="transmembrane region" description="Helical" evidence="5">
    <location>
        <begin position="552"/>
        <end position="574"/>
    </location>
</feature>
<comment type="subcellular location">
    <subcellularLocation>
        <location evidence="1">Membrane</location>
        <topology evidence="1">Multi-pass membrane protein</topology>
    </subcellularLocation>
</comment>
<dbReference type="RefSeq" id="XP_015406585.1">
    <property type="nucleotide sequence ID" value="XM_015550823.1"/>
</dbReference>
<dbReference type="CDD" id="cd17323">
    <property type="entry name" value="MFS_Tpo1_MDR_like"/>
    <property type="match status" value="1"/>
</dbReference>
<dbReference type="Pfam" id="PF07690">
    <property type="entry name" value="MFS_1"/>
    <property type="match status" value="1"/>
</dbReference>
<evidence type="ECO:0000256" key="4">
    <source>
        <dbReference type="ARBA" id="ARBA00023136"/>
    </source>
</evidence>
<dbReference type="InterPro" id="IPR022185">
    <property type="entry name" value="DUF3712"/>
</dbReference>
<dbReference type="InterPro" id="IPR011701">
    <property type="entry name" value="MFS"/>
</dbReference>
<feature type="transmembrane region" description="Helical" evidence="5">
    <location>
        <begin position="580"/>
        <end position="602"/>
    </location>
</feature>
<feature type="transmembrane region" description="Helical" evidence="5">
    <location>
        <begin position="830"/>
        <end position="852"/>
    </location>
</feature>
<evidence type="ECO:0000256" key="5">
    <source>
        <dbReference type="SAM" id="Phobius"/>
    </source>
</evidence>